<evidence type="ECO:0000313" key="4">
    <source>
        <dbReference type="Proteomes" id="UP000569951"/>
    </source>
</evidence>
<evidence type="ECO:0000256" key="1">
    <source>
        <dbReference type="SAM" id="MobiDB-lite"/>
    </source>
</evidence>
<proteinExistence type="predicted"/>
<comment type="caution">
    <text evidence="3">The sequence shown here is derived from an EMBL/GenBank/DDBJ whole genome shotgun (WGS) entry which is preliminary data.</text>
</comment>
<dbReference type="Proteomes" id="UP000569951">
    <property type="component" value="Unassembled WGS sequence"/>
</dbReference>
<name>A0A841HX00_9DEIO</name>
<accession>A0A841HX00</accession>
<evidence type="ECO:0000313" key="3">
    <source>
        <dbReference type="EMBL" id="MBB6097446.1"/>
    </source>
</evidence>
<dbReference type="PROSITE" id="PS51257">
    <property type="entry name" value="PROKAR_LIPOPROTEIN"/>
    <property type="match status" value="1"/>
</dbReference>
<dbReference type="RefSeq" id="WP_183984905.1">
    <property type="nucleotide sequence ID" value="NZ_JACHHG010000003.1"/>
</dbReference>
<organism evidence="3 4">
    <name type="scientific">Deinobacterium chartae</name>
    <dbReference type="NCBI Taxonomy" id="521158"/>
    <lineage>
        <taxon>Bacteria</taxon>
        <taxon>Thermotogati</taxon>
        <taxon>Deinococcota</taxon>
        <taxon>Deinococci</taxon>
        <taxon>Deinococcales</taxon>
        <taxon>Deinococcaceae</taxon>
        <taxon>Deinobacterium</taxon>
    </lineage>
</organism>
<protein>
    <recommendedName>
        <fullName evidence="5">Lipoprotein</fullName>
    </recommendedName>
</protein>
<dbReference type="EMBL" id="JACHHG010000003">
    <property type="protein sequence ID" value="MBB6097446.1"/>
    <property type="molecule type" value="Genomic_DNA"/>
</dbReference>
<feature type="region of interest" description="Disordered" evidence="1">
    <location>
        <begin position="23"/>
        <end position="70"/>
    </location>
</feature>
<evidence type="ECO:0008006" key="5">
    <source>
        <dbReference type="Google" id="ProtNLM"/>
    </source>
</evidence>
<reference evidence="3 4" key="1">
    <citation type="submission" date="2020-08" db="EMBL/GenBank/DDBJ databases">
        <title>Genomic Encyclopedia of Type Strains, Phase IV (KMG-IV): sequencing the most valuable type-strain genomes for metagenomic binning, comparative biology and taxonomic classification.</title>
        <authorList>
            <person name="Goeker M."/>
        </authorList>
    </citation>
    <scope>NUCLEOTIDE SEQUENCE [LARGE SCALE GENOMIC DNA]</scope>
    <source>
        <strain evidence="3 4">DSM 21458</strain>
    </source>
</reference>
<evidence type="ECO:0000256" key="2">
    <source>
        <dbReference type="SAM" id="SignalP"/>
    </source>
</evidence>
<sequence>MNKKLGLLLVTGALVLAACGQNNPGGSTTNPSTTNPSTTNPSTTNPGTTTNPGSTTDTPVNPGISIISPGNGQTVTTNAVVISYRLEGGVTDVVCGIDGGTLTPVTSSGTEGTCAVEFGDRANGPVTLVVQGKKGDQTITSKVQINLNRTTSVRGGTINFAPKVDPANFDATATGGYRLIPQLLTEAQGGEGRYEPITYLKGKVNMTFGAAAGATSIEVFVGNSTQAENLEFGAMERIHQGPVNSTFQFDTTKYDGKQGQVLWFVTRASYAGDQMATNAVPFIIDNTGAQAADHAFVGVTEGNKGLVKYNVGQTEDNNWARGLIELYTENVDLDDQAGPLPSGVESIAYYFVPAANQAKIPEFGDRVAAIKANAAADKTKRVNASGTENRYAAQYDSKNEPEGATYYIYSVIRDQMGNETASTYFERVSFDNVGPTAVASLLDDSVFPFASCRPNEVISDWFQIEEASAVDGGVGFAQFAGIPPLPNANNVISVGSLSSPLINFDPNNITEDGRLIRVSALGLGVPQAVDSNTIGDGSHDIRYNGTDLLGNPAQVTVLGQVQIDNTDPEANFSSPAPGQVVSSGSQVNVNVNVVEEGSGLDLARTALLWNDHTTTDGSRSRAEGFVGAPVEFAKGTSGLWRAMLPTAGGNRNMNLHQLAVDCAGNATLAGRTVTVDPHPSLDPTPFNNRVPLFGAWDVYAYNGPSDYVTPTQYDRHRFDTISSTPIAGDPEGRFNAELSVLGTTTRAGSGAQINSVGFYRQLDPNAWAQIVAYLTNRTLTGGNAGYSYPDRELDPTIFAKGQNLANGRALQWVGIVDASGAGNDRPATPWLNLKATETSSNFYRVNTSYKNLEHGVAAVGALVTDTFGMYSYTEEAETLATIKNLVSPEILAGPYTAGDTIALDFSVNAPTFLSESTDSDVANTYTLQGQTAGSNVWVDLNADFQPDNTVPGTNLVTAFYTYGATKYTKLRLIVNVTGDKFAGETLNVTVQ</sequence>
<keyword evidence="2" id="KW-0732">Signal</keyword>
<feature type="compositionally biased region" description="Low complexity" evidence="1">
    <location>
        <begin position="23"/>
        <end position="59"/>
    </location>
</feature>
<feature type="signal peptide" evidence="2">
    <location>
        <begin position="1"/>
        <end position="20"/>
    </location>
</feature>
<gene>
    <name evidence="3" type="ORF">HNR42_000863</name>
</gene>
<dbReference type="AlphaFoldDB" id="A0A841HX00"/>
<keyword evidence="4" id="KW-1185">Reference proteome</keyword>
<feature type="chain" id="PRO_5033023163" description="Lipoprotein" evidence="2">
    <location>
        <begin position="21"/>
        <end position="991"/>
    </location>
</feature>